<proteinExistence type="predicted"/>
<accession>A0A8H3WPV6</accession>
<feature type="compositionally biased region" description="Polar residues" evidence="1">
    <location>
        <begin position="26"/>
        <end position="35"/>
    </location>
</feature>
<gene>
    <name evidence="2" type="ORF">GQ607_002984</name>
</gene>
<organism evidence="2 3">
    <name type="scientific">Colletotrichum asianum</name>
    <dbReference type="NCBI Taxonomy" id="702518"/>
    <lineage>
        <taxon>Eukaryota</taxon>
        <taxon>Fungi</taxon>
        <taxon>Dikarya</taxon>
        <taxon>Ascomycota</taxon>
        <taxon>Pezizomycotina</taxon>
        <taxon>Sordariomycetes</taxon>
        <taxon>Hypocreomycetidae</taxon>
        <taxon>Glomerellales</taxon>
        <taxon>Glomerellaceae</taxon>
        <taxon>Colletotrichum</taxon>
        <taxon>Colletotrichum gloeosporioides species complex</taxon>
    </lineage>
</organism>
<evidence type="ECO:0000313" key="2">
    <source>
        <dbReference type="EMBL" id="KAF0329811.1"/>
    </source>
</evidence>
<dbReference type="AlphaFoldDB" id="A0A8H3WPV6"/>
<dbReference type="Proteomes" id="UP000434172">
    <property type="component" value="Unassembled WGS sequence"/>
</dbReference>
<keyword evidence="3" id="KW-1185">Reference proteome</keyword>
<evidence type="ECO:0000313" key="3">
    <source>
        <dbReference type="Proteomes" id="UP000434172"/>
    </source>
</evidence>
<feature type="compositionally biased region" description="Basic residues" evidence="1">
    <location>
        <begin position="37"/>
        <end position="47"/>
    </location>
</feature>
<dbReference type="EMBL" id="WOWK01000010">
    <property type="protein sequence ID" value="KAF0329811.1"/>
    <property type="molecule type" value="Genomic_DNA"/>
</dbReference>
<evidence type="ECO:0000256" key="1">
    <source>
        <dbReference type="SAM" id="MobiDB-lite"/>
    </source>
</evidence>
<comment type="caution">
    <text evidence="2">The sequence shown here is derived from an EMBL/GenBank/DDBJ whole genome shotgun (WGS) entry which is preliminary data.</text>
</comment>
<feature type="region of interest" description="Disordered" evidence="1">
    <location>
        <begin position="15"/>
        <end position="62"/>
    </location>
</feature>
<sequence>MRNWGIPSISCATAPPHSFPPISPLRPNQTNTVNFGQRRRLGRHTRRSGNSSARSRKARAQTGAEEAFCGSIYRLQTVFESRQPPYWPSHRSRSWHSIASSKLTVTLSTSAVCPLCDQVPSMTKSTSSIPERCLLDYSWVR</sequence>
<protein>
    <submittedName>
        <fullName evidence="2">Uncharacterized protein</fullName>
    </submittedName>
</protein>
<name>A0A8H3WPV6_9PEZI</name>
<reference evidence="2 3" key="1">
    <citation type="submission" date="2019-12" db="EMBL/GenBank/DDBJ databases">
        <title>A genome sequence resource for the geographically widespread anthracnose pathogen Colletotrichum asianum.</title>
        <authorList>
            <person name="Meng Y."/>
        </authorList>
    </citation>
    <scope>NUCLEOTIDE SEQUENCE [LARGE SCALE GENOMIC DNA]</scope>
    <source>
        <strain evidence="2 3">ICMP 18580</strain>
    </source>
</reference>